<keyword evidence="2" id="KW-1185">Reference proteome</keyword>
<reference evidence="1 2" key="1">
    <citation type="submission" date="2024-04" db="EMBL/GenBank/DDBJ databases">
        <title>Defined microbial consortia suppress multidrug-resistant proinflammatory Enterobacteriaceae via ecological control.</title>
        <authorList>
            <person name="Furuichi M."/>
            <person name="Kawaguchi T."/>
            <person name="Pust M."/>
            <person name="Yasuma K."/>
            <person name="Plichta D."/>
            <person name="Hasegawa N."/>
            <person name="Ohya T."/>
            <person name="Bhattarai S."/>
            <person name="Sasajima S."/>
            <person name="Aoto Y."/>
            <person name="Tuganbaev T."/>
            <person name="Yaginuma M."/>
            <person name="Ueda M."/>
            <person name="Okahashi N."/>
            <person name="Amafuji K."/>
            <person name="Kiridooshi Y."/>
            <person name="Sugita K."/>
            <person name="Strazar M."/>
            <person name="Skelly A."/>
            <person name="Suda W."/>
            <person name="Hattori M."/>
            <person name="Nakamoto N."/>
            <person name="Caballero S."/>
            <person name="Norman J."/>
            <person name="Olle B."/>
            <person name="Tanoue T."/>
            <person name="Arita M."/>
            <person name="Bucci V."/>
            <person name="Atarashi K."/>
            <person name="Xavier R."/>
            <person name="Honda K."/>
        </authorList>
    </citation>
    <scope>NUCLEOTIDE SEQUENCE [LARGE SCALE GENOMIC DNA]</scope>
    <source>
        <strain evidence="2">k04-0078-D8-1</strain>
    </source>
</reference>
<organism evidence="1 2">
    <name type="scientific">Blautia hominis</name>
    <dbReference type="NCBI Taxonomy" id="2025493"/>
    <lineage>
        <taxon>Bacteria</taxon>
        <taxon>Bacillati</taxon>
        <taxon>Bacillota</taxon>
        <taxon>Clostridia</taxon>
        <taxon>Lachnospirales</taxon>
        <taxon>Lachnospiraceae</taxon>
        <taxon>Blautia</taxon>
    </lineage>
</organism>
<proteinExistence type="predicted"/>
<evidence type="ECO:0000313" key="2">
    <source>
        <dbReference type="Proteomes" id="UP001600943"/>
    </source>
</evidence>
<protein>
    <submittedName>
        <fullName evidence="1">Uncharacterized protein</fullName>
    </submittedName>
</protein>
<comment type="caution">
    <text evidence="1">The sequence shown here is derived from an EMBL/GenBank/DDBJ whole genome shotgun (WGS) entry which is preliminary data.</text>
</comment>
<name>A0ABQ0BJA6_9FIRM</name>
<dbReference type="Proteomes" id="UP001600943">
    <property type="component" value="Unassembled WGS sequence"/>
</dbReference>
<accession>A0ABQ0BJA6</accession>
<sequence length="69" mass="7864">MSGKTIKKDKGTFIIKIHECQNATWQGSVLWVEEQREQYFRSALELLKMIDGAIIGIEEDIVEGGSHEK</sequence>
<dbReference type="RefSeq" id="WP_390410185.1">
    <property type="nucleotide sequence ID" value="NZ_BAABYW010000002.1"/>
</dbReference>
<dbReference type="EMBL" id="BAABYW010000002">
    <property type="protein sequence ID" value="GAA6411532.1"/>
    <property type="molecule type" value="Genomic_DNA"/>
</dbReference>
<evidence type="ECO:0000313" key="1">
    <source>
        <dbReference type="EMBL" id="GAA6411532.1"/>
    </source>
</evidence>
<gene>
    <name evidence="1" type="ORF">K040078D81_56490</name>
</gene>